<dbReference type="EMBL" id="CP034438">
    <property type="protein sequence ID" value="AZN29049.1"/>
    <property type="molecule type" value="Genomic_DNA"/>
</dbReference>
<gene>
    <name evidence="1" type="ORF">EJO69_01100</name>
</gene>
<dbReference type="PANTHER" id="PTHR48100:SF58">
    <property type="entry name" value="PE-PGRS FAMILY PROTEIN PE_PGRS11"/>
    <property type="match status" value="1"/>
</dbReference>
<dbReference type="InterPro" id="IPR050275">
    <property type="entry name" value="PGM_Phosphatase"/>
</dbReference>
<dbReference type="InterPro" id="IPR029033">
    <property type="entry name" value="His_PPase_superfam"/>
</dbReference>
<proteinExistence type="predicted"/>
<evidence type="ECO:0000313" key="2">
    <source>
        <dbReference type="Proteomes" id="UP000270021"/>
    </source>
</evidence>
<accession>A0A3S8Z6F7</accession>
<dbReference type="KEGG" id="fsl:EJO69_01100"/>
<organism evidence="1 2">
    <name type="scientific">Flaviflexus salsibiostraticola</name>
    <dbReference type="NCBI Taxonomy" id="1282737"/>
    <lineage>
        <taxon>Bacteria</taxon>
        <taxon>Bacillati</taxon>
        <taxon>Actinomycetota</taxon>
        <taxon>Actinomycetes</taxon>
        <taxon>Actinomycetales</taxon>
        <taxon>Actinomycetaceae</taxon>
        <taxon>Flaviflexus</taxon>
    </lineage>
</organism>
<dbReference type="AlphaFoldDB" id="A0A3S8Z6F7"/>
<dbReference type="Proteomes" id="UP000270021">
    <property type="component" value="Chromosome"/>
</dbReference>
<protein>
    <submittedName>
        <fullName evidence="1">Histidine phosphatase family protein</fullName>
    </submittedName>
</protein>
<dbReference type="CDD" id="cd07067">
    <property type="entry name" value="HP_PGM_like"/>
    <property type="match status" value="1"/>
</dbReference>
<evidence type="ECO:0000313" key="1">
    <source>
        <dbReference type="EMBL" id="AZN29049.1"/>
    </source>
</evidence>
<dbReference type="RefSeq" id="WP_126038080.1">
    <property type="nucleotide sequence ID" value="NZ_CP034438.1"/>
</dbReference>
<dbReference type="PANTHER" id="PTHR48100">
    <property type="entry name" value="BROAD-SPECIFICITY PHOSPHATASE YOR283W-RELATED"/>
    <property type="match status" value="1"/>
</dbReference>
<dbReference type="PROSITE" id="PS00175">
    <property type="entry name" value="PG_MUTASE"/>
    <property type="match status" value="1"/>
</dbReference>
<dbReference type="Pfam" id="PF00300">
    <property type="entry name" value="His_Phos_1"/>
    <property type="match status" value="1"/>
</dbReference>
<dbReference type="GO" id="GO:0005737">
    <property type="term" value="C:cytoplasm"/>
    <property type="evidence" value="ECO:0007669"/>
    <property type="project" value="TreeGrafter"/>
</dbReference>
<dbReference type="InterPro" id="IPR001345">
    <property type="entry name" value="PG/BPGM_mutase_AS"/>
</dbReference>
<dbReference type="InterPro" id="IPR013078">
    <property type="entry name" value="His_Pase_superF_clade-1"/>
</dbReference>
<reference evidence="1 2" key="1">
    <citation type="submission" date="2018-12" db="EMBL/GenBank/DDBJ databases">
        <title>Complete genome sequence of Flaviflexus salsibiostraticola KCTC 33148.</title>
        <authorList>
            <person name="Bae J.-W."/>
        </authorList>
    </citation>
    <scope>NUCLEOTIDE SEQUENCE [LARGE SCALE GENOMIC DNA]</scope>
    <source>
        <strain evidence="1 2">KCTC 33148</strain>
    </source>
</reference>
<dbReference type="Gene3D" id="3.40.50.1240">
    <property type="entry name" value="Phosphoglycerate mutase-like"/>
    <property type="match status" value="1"/>
</dbReference>
<keyword evidence="2" id="KW-1185">Reference proteome</keyword>
<dbReference type="OrthoDB" id="9793115at2"/>
<dbReference type="SMART" id="SM00855">
    <property type="entry name" value="PGAM"/>
    <property type="match status" value="1"/>
</dbReference>
<name>A0A3S8Z6F7_9ACTO</name>
<dbReference type="GO" id="GO:0016791">
    <property type="term" value="F:phosphatase activity"/>
    <property type="evidence" value="ECO:0007669"/>
    <property type="project" value="TreeGrafter"/>
</dbReference>
<dbReference type="SUPFAM" id="SSF53254">
    <property type="entry name" value="Phosphoglycerate mutase-like"/>
    <property type="match status" value="1"/>
</dbReference>
<sequence>MRLYIARHGETTANVSRALDTAAPGADLTERGHEQARGLADRLDGHHLDGILVSNLVRTQQTAEPTAGLRGLLPRIDPRIAEVQAGDWEMSTDMDTLMAYFKVAMGWMAGNYDLRIPGGESGHDVIDRFNAALDESDEESLLVVSHGTIIQVWANIALGHEGGRTLAHFQNCGTGILERVKGRWTLIDWNHRPDVLPEASRYVD</sequence>